<dbReference type="NCBIfam" id="NF003592">
    <property type="entry name" value="PRK05254.1-5"/>
    <property type="match status" value="1"/>
</dbReference>
<dbReference type="GO" id="GO:0097510">
    <property type="term" value="P:base-excision repair, AP site formation via deaminated base removal"/>
    <property type="evidence" value="ECO:0007669"/>
    <property type="project" value="TreeGrafter"/>
</dbReference>
<comment type="subcellular location">
    <subcellularLocation>
        <location evidence="9">Cytoplasm</location>
    </subcellularLocation>
</comment>
<evidence type="ECO:0000256" key="3">
    <source>
        <dbReference type="ARBA" id="ARBA00008184"/>
    </source>
</evidence>
<comment type="caution">
    <text evidence="13">The sequence shown here is derived from an EMBL/GenBank/DDBJ whole genome shotgun (WGS) entry which is preliminary data.</text>
</comment>
<evidence type="ECO:0000313" key="14">
    <source>
        <dbReference type="Proteomes" id="UP000315648"/>
    </source>
</evidence>
<comment type="similarity">
    <text evidence="3 9 11">Belongs to the uracil-DNA glycosylase (UDG) superfamily. UNG family.</text>
</comment>
<comment type="catalytic activity">
    <reaction evidence="1 9 11">
        <text>Hydrolyzes single-stranded DNA or mismatched double-stranded DNA and polynucleotides, releasing free uracil.</text>
        <dbReference type="EC" id="3.2.2.27"/>
    </reaction>
</comment>
<dbReference type="PANTHER" id="PTHR11264:SF0">
    <property type="entry name" value="URACIL-DNA GLYCOSYLASE"/>
    <property type="match status" value="1"/>
</dbReference>
<dbReference type="InterPro" id="IPR002043">
    <property type="entry name" value="UDG_fam1"/>
</dbReference>
<dbReference type="NCBIfam" id="TIGR00628">
    <property type="entry name" value="ung"/>
    <property type="match status" value="1"/>
</dbReference>
<dbReference type="OrthoDB" id="9804372at2"/>
<dbReference type="AlphaFoldDB" id="A0A556QKB3"/>
<protein>
    <recommendedName>
        <fullName evidence="5 9">Uracil-DNA glycosylase</fullName>
        <shortName evidence="9">UDG</shortName>
        <ecNumber evidence="4 9">3.2.2.27</ecNumber>
    </recommendedName>
</protein>
<evidence type="ECO:0000256" key="11">
    <source>
        <dbReference type="RuleBase" id="RU003780"/>
    </source>
</evidence>
<dbReference type="InterPro" id="IPR018085">
    <property type="entry name" value="Ura-DNA_Glyclase_AS"/>
</dbReference>
<keyword evidence="9" id="KW-0963">Cytoplasm</keyword>
<dbReference type="InterPro" id="IPR005122">
    <property type="entry name" value="Uracil-DNA_glycosylase-like"/>
</dbReference>
<dbReference type="SMART" id="SM00986">
    <property type="entry name" value="UDG"/>
    <property type="match status" value="1"/>
</dbReference>
<organism evidence="13 14">
    <name type="scientific">Rariglobus hedericola</name>
    <dbReference type="NCBI Taxonomy" id="2597822"/>
    <lineage>
        <taxon>Bacteria</taxon>
        <taxon>Pseudomonadati</taxon>
        <taxon>Verrucomicrobiota</taxon>
        <taxon>Opitutia</taxon>
        <taxon>Opitutales</taxon>
        <taxon>Opitutaceae</taxon>
        <taxon>Rariglobus</taxon>
    </lineage>
</organism>
<evidence type="ECO:0000256" key="2">
    <source>
        <dbReference type="ARBA" id="ARBA00002631"/>
    </source>
</evidence>
<dbReference type="PANTHER" id="PTHR11264">
    <property type="entry name" value="URACIL-DNA GLYCOSYLASE"/>
    <property type="match status" value="1"/>
</dbReference>
<evidence type="ECO:0000256" key="4">
    <source>
        <dbReference type="ARBA" id="ARBA00012030"/>
    </source>
</evidence>
<evidence type="ECO:0000256" key="5">
    <source>
        <dbReference type="ARBA" id="ARBA00018429"/>
    </source>
</evidence>
<evidence type="ECO:0000313" key="13">
    <source>
        <dbReference type="EMBL" id="TSJ77061.1"/>
    </source>
</evidence>
<dbReference type="SUPFAM" id="SSF52141">
    <property type="entry name" value="Uracil-DNA glycosylase-like"/>
    <property type="match status" value="1"/>
</dbReference>
<gene>
    <name evidence="9 13" type="primary">ung</name>
    <name evidence="13" type="ORF">FPL22_13235</name>
</gene>
<dbReference type="GO" id="GO:0005737">
    <property type="term" value="C:cytoplasm"/>
    <property type="evidence" value="ECO:0007669"/>
    <property type="project" value="UniProtKB-SubCell"/>
</dbReference>
<dbReference type="HAMAP" id="MF_00148">
    <property type="entry name" value="UDG"/>
    <property type="match status" value="1"/>
</dbReference>
<dbReference type="GO" id="GO:0004844">
    <property type="term" value="F:uracil DNA N-glycosylase activity"/>
    <property type="evidence" value="ECO:0007669"/>
    <property type="project" value="UniProtKB-UniRule"/>
</dbReference>
<evidence type="ECO:0000256" key="1">
    <source>
        <dbReference type="ARBA" id="ARBA00001400"/>
    </source>
</evidence>
<dbReference type="NCBIfam" id="NF003588">
    <property type="entry name" value="PRK05254.1-1"/>
    <property type="match status" value="1"/>
</dbReference>
<dbReference type="Proteomes" id="UP000315648">
    <property type="component" value="Unassembled WGS sequence"/>
</dbReference>
<evidence type="ECO:0000256" key="9">
    <source>
        <dbReference type="HAMAP-Rule" id="MF_00148"/>
    </source>
</evidence>
<feature type="domain" description="Uracil-DNA glycosylase-like" evidence="12">
    <location>
        <begin position="82"/>
        <end position="249"/>
    </location>
</feature>
<evidence type="ECO:0000256" key="8">
    <source>
        <dbReference type="ARBA" id="ARBA00023204"/>
    </source>
</evidence>
<dbReference type="InterPro" id="IPR036895">
    <property type="entry name" value="Uracil-DNA_glycosylase-like_sf"/>
</dbReference>
<dbReference type="PROSITE" id="PS00130">
    <property type="entry name" value="U_DNA_GLYCOSYLASE"/>
    <property type="match status" value="1"/>
</dbReference>
<dbReference type="NCBIfam" id="NF003589">
    <property type="entry name" value="PRK05254.1-2"/>
    <property type="match status" value="1"/>
</dbReference>
<comment type="function">
    <text evidence="2 9 11">Excises uracil residues from the DNA which can arise as a result of misincorporation of dUMP residues by DNA polymerase or due to deamination of cytosine.</text>
</comment>
<keyword evidence="7 9" id="KW-0378">Hydrolase</keyword>
<evidence type="ECO:0000259" key="12">
    <source>
        <dbReference type="SMART" id="SM00986"/>
    </source>
</evidence>
<evidence type="ECO:0000256" key="7">
    <source>
        <dbReference type="ARBA" id="ARBA00022801"/>
    </source>
</evidence>
<sequence length="261" mass="28907">MPHRRIRPDSHRTIRMGKTLRVLSSQCSEMSHSPLSLPSAWHSVFEHGYTREQFAALSAAVSEAYATSDVFPSRENLFRALELVRPADVKVVILGQDPYPSPGNAHGLSFSVPPSVKLPASLKAIYASLARSFPDWKAPANGHLEPWAHQGVLLLNTILTVRSGEPMSHAKLGWQAFTQALLRTIQAESPFVVFMLWGGKAEVSARPHIDTSRHMILADQHPSPLAQNRLPPEQKFAANGHFAKANELLVSRNRPPIDWSL</sequence>
<keyword evidence="13" id="KW-0326">Glycosidase</keyword>
<keyword evidence="8 9" id="KW-0234">DNA repair</keyword>
<keyword evidence="6 9" id="KW-0227">DNA damage</keyword>
<dbReference type="EMBL" id="VMBG01000002">
    <property type="protein sequence ID" value="TSJ77061.1"/>
    <property type="molecule type" value="Genomic_DNA"/>
</dbReference>
<accession>A0A556QKB3</accession>
<evidence type="ECO:0000256" key="10">
    <source>
        <dbReference type="PROSITE-ProRule" id="PRU10072"/>
    </source>
</evidence>
<proteinExistence type="inferred from homology"/>
<evidence type="ECO:0000256" key="6">
    <source>
        <dbReference type="ARBA" id="ARBA00022763"/>
    </source>
</evidence>
<dbReference type="CDD" id="cd10027">
    <property type="entry name" value="UDG-F1-like"/>
    <property type="match status" value="1"/>
</dbReference>
<reference evidence="13 14" key="1">
    <citation type="submission" date="2019-07" db="EMBL/GenBank/DDBJ databases">
        <title>Description of 53C-WASEF.</title>
        <authorList>
            <person name="Pitt A."/>
            <person name="Hahn M.W."/>
        </authorList>
    </citation>
    <scope>NUCLEOTIDE SEQUENCE [LARGE SCALE GENOMIC DNA]</scope>
    <source>
        <strain evidence="13 14">53C-WASEF</strain>
    </source>
</reference>
<name>A0A556QKB3_9BACT</name>
<dbReference type="EC" id="3.2.2.27" evidence="4 9"/>
<dbReference type="Gene3D" id="3.40.470.10">
    <property type="entry name" value="Uracil-DNA glycosylase-like domain"/>
    <property type="match status" value="1"/>
</dbReference>
<dbReference type="Pfam" id="PF03167">
    <property type="entry name" value="UDG"/>
    <property type="match status" value="1"/>
</dbReference>
<dbReference type="SMART" id="SM00987">
    <property type="entry name" value="UreE_C"/>
    <property type="match status" value="1"/>
</dbReference>
<feature type="active site" description="Proton acceptor" evidence="9 10">
    <location>
        <position position="97"/>
    </location>
</feature>
<keyword evidence="14" id="KW-1185">Reference proteome</keyword>